<sequence length="184" mass="21078">MTTFEELKTQRAEQDIIATPSQGHEAILKKVNFIKKKQKLTNGILTTTVIILVAFFIYIAAYNQSMTAIGLALMITALVIRILIELISTKKIRSLEIAAKASAYKKNVALYYQERKKIHFIWTPILIVVYILGFVLLLPSFKENLSPGFFLYITISFPIIMTVLSTFIYKKINFELNLLQQLKQ</sequence>
<name>A0A1G7FMF5_9FLAO</name>
<evidence type="ECO:0000313" key="3">
    <source>
        <dbReference type="Proteomes" id="UP000182114"/>
    </source>
</evidence>
<feature type="transmembrane region" description="Helical" evidence="1">
    <location>
        <begin position="66"/>
        <end position="84"/>
    </location>
</feature>
<gene>
    <name evidence="2" type="ORF">SAMN04487992_103368</name>
</gene>
<proteinExistence type="predicted"/>
<protein>
    <submittedName>
        <fullName evidence="2">Uncharacterized protein</fullName>
    </submittedName>
</protein>
<keyword evidence="1" id="KW-0472">Membrane</keyword>
<evidence type="ECO:0000256" key="1">
    <source>
        <dbReference type="SAM" id="Phobius"/>
    </source>
</evidence>
<dbReference type="RefSeq" id="WP_074537907.1">
    <property type="nucleotide sequence ID" value="NZ_FNBD01000003.1"/>
</dbReference>
<dbReference type="Proteomes" id="UP000182114">
    <property type="component" value="Unassembled WGS sequence"/>
</dbReference>
<evidence type="ECO:0000313" key="2">
    <source>
        <dbReference type="EMBL" id="SDE77121.1"/>
    </source>
</evidence>
<keyword evidence="3" id="KW-1185">Reference proteome</keyword>
<dbReference type="EMBL" id="FNBD01000003">
    <property type="protein sequence ID" value="SDE77121.1"/>
    <property type="molecule type" value="Genomic_DNA"/>
</dbReference>
<reference evidence="3" key="1">
    <citation type="submission" date="2016-10" db="EMBL/GenBank/DDBJ databases">
        <authorList>
            <person name="Varghese N."/>
            <person name="Submissions S."/>
        </authorList>
    </citation>
    <scope>NUCLEOTIDE SEQUENCE [LARGE SCALE GENOMIC DNA]</scope>
    <source>
        <strain evidence="3">DSM 24729</strain>
    </source>
</reference>
<feature type="transmembrane region" description="Helical" evidence="1">
    <location>
        <begin position="149"/>
        <end position="169"/>
    </location>
</feature>
<feature type="transmembrane region" description="Helical" evidence="1">
    <location>
        <begin position="120"/>
        <end position="137"/>
    </location>
</feature>
<organism evidence="2 3">
    <name type="scientific">Cellulophaga baltica</name>
    <dbReference type="NCBI Taxonomy" id="76594"/>
    <lineage>
        <taxon>Bacteria</taxon>
        <taxon>Pseudomonadati</taxon>
        <taxon>Bacteroidota</taxon>
        <taxon>Flavobacteriia</taxon>
        <taxon>Flavobacteriales</taxon>
        <taxon>Flavobacteriaceae</taxon>
        <taxon>Cellulophaga</taxon>
    </lineage>
</organism>
<keyword evidence="1" id="KW-1133">Transmembrane helix</keyword>
<feature type="transmembrane region" description="Helical" evidence="1">
    <location>
        <begin position="40"/>
        <end position="60"/>
    </location>
</feature>
<keyword evidence="1" id="KW-0812">Transmembrane</keyword>
<accession>A0A1G7FMF5</accession>
<dbReference type="AlphaFoldDB" id="A0A1G7FMF5"/>
<dbReference type="eggNOG" id="ENOG5032IB7">
    <property type="taxonomic scope" value="Bacteria"/>
</dbReference>